<proteinExistence type="predicted"/>
<evidence type="ECO:0000313" key="1">
    <source>
        <dbReference type="EMBL" id="JAD70879.1"/>
    </source>
</evidence>
<name>A0A0A9C3J2_ARUDO</name>
<protein>
    <submittedName>
        <fullName evidence="1">Uncharacterized protein</fullName>
    </submittedName>
</protein>
<dbReference type="EMBL" id="GBRH01227016">
    <property type="protein sequence ID" value="JAD70879.1"/>
    <property type="molecule type" value="Transcribed_RNA"/>
</dbReference>
<organism evidence="1">
    <name type="scientific">Arundo donax</name>
    <name type="common">Giant reed</name>
    <name type="synonym">Donax arundinaceus</name>
    <dbReference type="NCBI Taxonomy" id="35708"/>
    <lineage>
        <taxon>Eukaryota</taxon>
        <taxon>Viridiplantae</taxon>
        <taxon>Streptophyta</taxon>
        <taxon>Embryophyta</taxon>
        <taxon>Tracheophyta</taxon>
        <taxon>Spermatophyta</taxon>
        <taxon>Magnoliopsida</taxon>
        <taxon>Liliopsida</taxon>
        <taxon>Poales</taxon>
        <taxon>Poaceae</taxon>
        <taxon>PACMAD clade</taxon>
        <taxon>Arundinoideae</taxon>
        <taxon>Arundineae</taxon>
        <taxon>Arundo</taxon>
    </lineage>
</organism>
<reference evidence="1" key="1">
    <citation type="submission" date="2014-09" db="EMBL/GenBank/DDBJ databases">
        <authorList>
            <person name="Magalhaes I.L.F."/>
            <person name="Oliveira U."/>
            <person name="Santos F.R."/>
            <person name="Vidigal T.H.D.A."/>
            <person name="Brescovit A.D."/>
            <person name="Santos A.J."/>
        </authorList>
    </citation>
    <scope>NUCLEOTIDE SEQUENCE</scope>
    <source>
        <tissue evidence="1">Shoot tissue taken approximately 20 cm above the soil surface</tissue>
    </source>
</reference>
<reference evidence="1" key="2">
    <citation type="journal article" date="2015" name="Data Brief">
        <title>Shoot transcriptome of the giant reed, Arundo donax.</title>
        <authorList>
            <person name="Barrero R.A."/>
            <person name="Guerrero F.D."/>
            <person name="Moolhuijzen P."/>
            <person name="Goolsby J.A."/>
            <person name="Tidwell J."/>
            <person name="Bellgard S.E."/>
            <person name="Bellgard M.I."/>
        </authorList>
    </citation>
    <scope>NUCLEOTIDE SEQUENCE</scope>
    <source>
        <tissue evidence="1">Shoot tissue taken approximately 20 cm above the soil surface</tissue>
    </source>
</reference>
<accession>A0A0A9C3J2</accession>
<dbReference type="AlphaFoldDB" id="A0A0A9C3J2"/>
<sequence>MDAPILPKYSWKREQTSIPSMLLSMHSYLTARSKECYS</sequence>